<dbReference type="KEGG" id="cfem:HCR03_14455"/>
<dbReference type="AlphaFoldDB" id="A0A7G8T8F9"/>
<organism evidence="1 2">
    <name type="scientific">Caproicibacter fermentans</name>
    <dbReference type="NCBI Taxonomy" id="2576756"/>
    <lineage>
        <taxon>Bacteria</taxon>
        <taxon>Bacillati</taxon>
        <taxon>Bacillota</taxon>
        <taxon>Clostridia</taxon>
        <taxon>Eubacteriales</taxon>
        <taxon>Acutalibacteraceae</taxon>
        <taxon>Caproicibacter</taxon>
    </lineage>
</organism>
<dbReference type="Proteomes" id="UP000515909">
    <property type="component" value="Chromosome"/>
</dbReference>
<proteinExistence type="predicted"/>
<gene>
    <name evidence="1" type="ORF">HCR03_14455</name>
</gene>
<dbReference type="EMBL" id="CP060286">
    <property type="protein sequence ID" value="QNK39900.1"/>
    <property type="molecule type" value="Genomic_DNA"/>
</dbReference>
<sequence length="60" mass="6931">MKMSTVQIRYDSEKLSALREHMSEAELRAGLEEHLQELYERNVTAELRKAPGRRDESAAV</sequence>
<name>A0A7G8T8F9_9FIRM</name>
<protein>
    <submittedName>
        <fullName evidence="1">Uncharacterized protein</fullName>
    </submittedName>
</protein>
<accession>A0A7G8T8F9</accession>
<evidence type="ECO:0000313" key="2">
    <source>
        <dbReference type="Proteomes" id="UP000515909"/>
    </source>
</evidence>
<reference evidence="1 2" key="1">
    <citation type="submission" date="2020-08" db="EMBL/GenBank/DDBJ databases">
        <title>The isolate Caproiciproducens sp. 7D4C2 produces n-caproate at mildly acidic conditions from hexoses: genome and rBOX comparison with related strains and chain-elongating bacteria.</title>
        <authorList>
            <person name="Esquivel-Elizondo S."/>
            <person name="Bagci C."/>
            <person name="Temovska M."/>
            <person name="Jeon B.S."/>
            <person name="Bessarab I."/>
            <person name="Williams R.B.H."/>
            <person name="Huson D.H."/>
            <person name="Angenent L.T."/>
        </authorList>
    </citation>
    <scope>NUCLEOTIDE SEQUENCE [LARGE SCALE GENOMIC DNA]</scope>
    <source>
        <strain evidence="1 2">7D4C2</strain>
    </source>
</reference>
<evidence type="ECO:0000313" key="1">
    <source>
        <dbReference type="EMBL" id="QNK39900.1"/>
    </source>
</evidence>
<dbReference type="RefSeq" id="WP_187034951.1">
    <property type="nucleotide sequence ID" value="NZ_CP060286.1"/>
</dbReference>